<reference evidence="5 6" key="1">
    <citation type="submission" date="2019-02" db="EMBL/GenBank/DDBJ databases">
        <title>Investigation of anaerobic lignin degradation for improved lignocellulosic biofuels.</title>
        <authorList>
            <person name="Deangelis K."/>
        </authorList>
    </citation>
    <scope>NUCLEOTIDE SEQUENCE [LARGE SCALE GENOMIC DNA]</scope>
    <source>
        <strain evidence="5 6">159R</strain>
    </source>
</reference>
<dbReference type="InterPro" id="IPR039418">
    <property type="entry name" value="LexA-like"/>
</dbReference>
<dbReference type="InterPro" id="IPR010982">
    <property type="entry name" value="Lambda_DNA-bd_dom_sf"/>
</dbReference>
<proteinExistence type="predicted"/>
<comment type="caution">
    <text evidence="5">The sequence shown here is derived from an EMBL/GenBank/DDBJ whole genome shotgun (WGS) entry which is preliminary data.</text>
</comment>
<dbReference type="Proteomes" id="UP000294555">
    <property type="component" value="Unassembled WGS sequence"/>
</dbReference>
<dbReference type="PANTHER" id="PTHR40661">
    <property type="match status" value="1"/>
</dbReference>
<sequence>MKKKPLTATQVEDAKRLKAIYEAKKKELGLSQESIAHDLGVVQSAVAQILSGKNALNLSRALEFAKILKVGVADFSPDLAKEMAGFSSGNIQDSVEVMGSPKEGVIPVKGEAILGMDGSIDMLEFHAGWLRIYSPDVDAYGVRVKGDSMWPRIQSGEFVVIEPNTKTHPGDEVFVRTHEGHNMIKILNYTRDGLYQFTSINNAHPPITMAVSDVDEVHYVSGILKSTRFISADDVESKRDIDG</sequence>
<dbReference type="Pfam" id="PF00717">
    <property type="entry name" value="Peptidase_S24"/>
    <property type="match status" value="1"/>
</dbReference>
<keyword evidence="1" id="KW-0805">Transcription regulation</keyword>
<accession>A0A4R1NR29</accession>
<evidence type="ECO:0000256" key="1">
    <source>
        <dbReference type="ARBA" id="ARBA00023015"/>
    </source>
</evidence>
<dbReference type="OrthoDB" id="9791537at2"/>
<evidence type="ECO:0000256" key="3">
    <source>
        <dbReference type="ARBA" id="ARBA00023163"/>
    </source>
</evidence>
<dbReference type="InterPro" id="IPR036286">
    <property type="entry name" value="LexA/Signal_pep-like_sf"/>
</dbReference>
<dbReference type="Gene3D" id="2.10.109.10">
    <property type="entry name" value="Umud Fragment, subunit A"/>
    <property type="match status" value="1"/>
</dbReference>
<dbReference type="EMBL" id="SJOI01000001">
    <property type="protein sequence ID" value="TCL06860.1"/>
    <property type="molecule type" value="Genomic_DNA"/>
</dbReference>
<evidence type="ECO:0000313" key="5">
    <source>
        <dbReference type="EMBL" id="TCL06860.1"/>
    </source>
</evidence>
<dbReference type="RefSeq" id="WP_132926600.1">
    <property type="nucleotide sequence ID" value="NZ_SJOI01000001.1"/>
</dbReference>
<dbReference type="InterPro" id="IPR015927">
    <property type="entry name" value="Peptidase_S24_S26A/B/C"/>
</dbReference>
<dbReference type="PANTHER" id="PTHR40661:SF3">
    <property type="entry name" value="FELS-1 PROPHAGE TRANSCRIPTIONAL REGULATOR"/>
    <property type="match status" value="1"/>
</dbReference>
<dbReference type="Pfam" id="PF01381">
    <property type="entry name" value="HTH_3"/>
    <property type="match status" value="1"/>
</dbReference>
<feature type="domain" description="HTH cro/C1-type" evidence="4">
    <location>
        <begin position="26"/>
        <end position="75"/>
    </location>
</feature>
<dbReference type="CDD" id="cd00093">
    <property type="entry name" value="HTH_XRE"/>
    <property type="match status" value="1"/>
</dbReference>
<organism evidence="5 6">
    <name type="scientific">Sodalis ligni</name>
    <dbReference type="NCBI Taxonomy" id="2697027"/>
    <lineage>
        <taxon>Bacteria</taxon>
        <taxon>Pseudomonadati</taxon>
        <taxon>Pseudomonadota</taxon>
        <taxon>Gammaproteobacteria</taxon>
        <taxon>Enterobacterales</taxon>
        <taxon>Bruguierivoracaceae</taxon>
        <taxon>Sodalis</taxon>
    </lineage>
</organism>
<protein>
    <submittedName>
        <fullName evidence="5">Helix-turn-helix protein</fullName>
    </submittedName>
</protein>
<keyword evidence="2" id="KW-0238">DNA-binding</keyword>
<dbReference type="Gene3D" id="1.10.260.40">
    <property type="entry name" value="lambda repressor-like DNA-binding domains"/>
    <property type="match status" value="1"/>
</dbReference>
<dbReference type="SUPFAM" id="SSF51306">
    <property type="entry name" value="LexA/Signal peptidase"/>
    <property type="match status" value="1"/>
</dbReference>
<gene>
    <name evidence="5" type="ORF">EZJ58_5157</name>
</gene>
<evidence type="ECO:0000256" key="2">
    <source>
        <dbReference type="ARBA" id="ARBA00023125"/>
    </source>
</evidence>
<evidence type="ECO:0000259" key="4">
    <source>
        <dbReference type="PROSITE" id="PS50943"/>
    </source>
</evidence>
<dbReference type="InterPro" id="IPR001387">
    <property type="entry name" value="Cro/C1-type_HTH"/>
</dbReference>
<keyword evidence="3" id="KW-0804">Transcription</keyword>
<dbReference type="SUPFAM" id="SSF47413">
    <property type="entry name" value="lambda repressor-like DNA-binding domains"/>
    <property type="match status" value="1"/>
</dbReference>
<evidence type="ECO:0000313" key="6">
    <source>
        <dbReference type="Proteomes" id="UP000294555"/>
    </source>
</evidence>
<name>A0A4R1NR29_9GAMM</name>
<dbReference type="AlphaFoldDB" id="A0A4R1NR29"/>
<dbReference type="GO" id="GO:0003677">
    <property type="term" value="F:DNA binding"/>
    <property type="evidence" value="ECO:0007669"/>
    <property type="project" value="UniProtKB-KW"/>
</dbReference>
<dbReference type="CDD" id="cd06529">
    <property type="entry name" value="S24_LexA-like"/>
    <property type="match status" value="1"/>
</dbReference>
<dbReference type="PROSITE" id="PS50943">
    <property type="entry name" value="HTH_CROC1"/>
    <property type="match status" value="1"/>
</dbReference>
<keyword evidence="6" id="KW-1185">Reference proteome</keyword>
<dbReference type="SMART" id="SM00530">
    <property type="entry name" value="HTH_XRE"/>
    <property type="match status" value="1"/>
</dbReference>